<reference evidence="7 8" key="1">
    <citation type="submission" date="2019-03" db="EMBL/GenBank/DDBJ databases">
        <title>Genomic Encyclopedia of Type Strains, Phase IV (KMG-IV): sequencing the most valuable type-strain genomes for metagenomic binning, comparative biology and taxonomic classification.</title>
        <authorList>
            <person name="Goeker M."/>
        </authorList>
    </citation>
    <scope>NUCLEOTIDE SEQUENCE [LARGE SCALE GENOMIC DNA]</scope>
    <source>
        <strain evidence="7 8">DSM 5604</strain>
    </source>
</reference>
<evidence type="ECO:0000259" key="5">
    <source>
        <dbReference type="PROSITE" id="PS50111"/>
    </source>
</evidence>
<proteinExistence type="inferred from homology"/>
<dbReference type="InterPro" id="IPR013655">
    <property type="entry name" value="PAS_fold_3"/>
</dbReference>
<dbReference type="SMART" id="SM00283">
    <property type="entry name" value="MA"/>
    <property type="match status" value="1"/>
</dbReference>
<protein>
    <submittedName>
        <fullName evidence="7">Methyl-accepting chemotaxis sensory transducer with Pas/Pac sensor</fullName>
    </submittedName>
</protein>
<evidence type="ECO:0000259" key="6">
    <source>
        <dbReference type="PROSITE" id="PS50113"/>
    </source>
</evidence>
<dbReference type="Pfam" id="PF08447">
    <property type="entry name" value="PAS_3"/>
    <property type="match status" value="1"/>
</dbReference>
<dbReference type="PROSITE" id="PS50111">
    <property type="entry name" value="CHEMOTAXIS_TRANSDUC_2"/>
    <property type="match status" value="1"/>
</dbReference>
<dbReference type="SUPFAM" id="SSF55785">
    <property type="entry name" value="PYP-like sensor domain (PAS domain)"/>
    <property type="match status" value="2"/>
</dbReference>
<dbReference type="SUPFAM" id="SSF58104">
    <property type="entry name" value="Methyl-accepting chemotaxis protein (MCP) signaling domain"/>
    <property type="match status" value="1"/>
</dbReference>
<keyword evidence="8" id="KW-1185">Reference proteome</keyword>
<dbReference type="GO" id="GO:0004888">
    <property type="term" value="F:transmembrane signaling receptor activity"/>
    <property type="evidence" value="ECO:0007669"/>
    <property type="project" value="InterPro"/>
</dbReference>
<organism evidence="7 8">
    <name type="scientific">Marinomonas communis</name>
    <dbReference type="NCBI Taxonomy" id="28254"/>
    <lineage>
        <taxon>Bacteria</taxon>
        <taxon>Pseudomonadati</taxon>
        <taxon>Pseudomonadota</taxon>
        <taxon>Gammaproteobacteria</taxon>
        <taxon>Oceanospirillales</taxon>
        <taxon>Oceanospirillaceae</taxon>
        <taxon>Marinomonas</taxon>
    </lineage>
</organism>
<dbReference type="GO" id="GO:0006935">
    <property type="term" value="P:chemotaxis"/>
    <property type="evidence" value="ECO:0007669"/>
    <property type="project" value="InterPro"/>
</dbReference>
<dbReference type="Proteomes" id="UP000295729">
    <property type="component" value="Unassembled WGS sequence"/>
</dbReference>
<keyword evidence="2 4" id="KW-0807">Transducer</keyword>
<evidence type="ECO:0000256" key="3">
    <source>
        <dbReference type="ARBA" id="ARBA00029447"/>
    </source>
</evidence>
<dbReference type="PANTHER" id="PTHR32089:SF112">
    <property type="entry name" value="LYSOZYME-LIKE PROTEIN-RELATED"/>
    <property type="match status" value="1"/>
</dbReference>
<dbReference type="InterPro" id="IPR000014">
    <property type="entry name" value="PAS"/>
</dbReference>
<name>A0A4V3DGS4_9GAMM</name>
<dbReference type="CDD" id="cd00130">
    <property type="entry name" value="PAS"/>
    <property type="match status" value="2"/>
</dbReference>
<dbReference type="InterPro" id="IPR004089">
    <property type="entry name" value="MCPsignal_dom"/>
</dbReference>
<sequence>MLFQNKKLQSKIAEMEKELAIFHSIQKDLVEEMLYFSVDRQGVFVDANPAFLESCGYSLNELSQLNDHISDKAKSSAHTKNMFDAMKDGKHWHGAMQFTSKNGDERWYRVIMQPVPGIGGRNLNAYCAELTRTISQSRQQQDMLMALDRSQAVIEFSLDGIILEANDNFLKGMGYQKSQILGKHHRIFCDPAEVESDDYQKFWQKLATGKFFSGRFKRIDSHGNEVWLEATYNPIHDEHGDLYKVAKFASVVTDQVNRENAISEASEVAYNVSQRTDEHAAKGIQVINDTIKTMQELSSRMGNASDGITELDSQSLKVSELVESIRGIADQTNLLALNAAIEAARAGEQGRGFAVVADEVRQLASRTSAATEQIIEVVTENKKLTEQAVSLIKGSLVKVEEAHKLSSDAGVVINDIQVGAQEVVNAVNHFKRSL</sequence>
<dbReference type="InterPro" id="IPR000700">
    <property type="entry name" value="PAS-assoc_C"/>
</dbReference>
<dbReference type="NCBIfam" id="TIGR00229">
    <property type="entry name" value="sensory_box"/>
    <property type="match status" value="2"/>
</dbReference>
<dbReference type="GO" id="GO:0016020">
    <property type="term" value="C:membrane"/>
    <property type="evidence" value="ECO:0007669"/>
    <property type="project" value="UniProtKB-SubCell"/>
</dbReference>
<dbReference type="PRINTS" id="PR00260">
    <property type="entry name" value="CHEMTRNSDUCR"/>
</dbReference>
<dbReference type="Pfam" id="PF13426">
    <property type="entry name" value="PAS_9"/>
    <property type="match status" value="1"/>
</dbReference>
<gene>
    <name evidence="7" type="ORF">C8D85_0826</name>
</gene>
<dbReference type="PROSITE" id="PS50113">
    <property type="entry name" value="PAC"/>
    <property type="match status" value="1"/>
</dbReference>
<dbReference type="Gene3D" id="1.10.287.950">
    <property type="entry name" value="Methyl-accepting chemotaxis protein"/>
    <property type="match status" value="1"/>
</dbReference>
<dbReference type="EMBL" id="SNZA01000001">
    <property type="protein sequence ID" value="TDR15461.1"/>
    <property type="molecule type" value="Genomic_DNA"/>
</dbReference>
<dbReference type="InterPro" id="IPR004090">
    <property type="entry name" value="Chemotax_Me-accpt_rcpt"/>
</dbReference>
<evidence type="ECO:0000256" key="1">
    <source>
        <dbReference type="ARBA" id="ARBA00004370"/>
    </source>
</evidence>
<comment type="subcellular location">
    <subcellularLocation>
        <location evidence="1">Membrane</location>
    </subcellularLocation>
</comment>
<evidence type="ECO:0000313" key="7">
    <source>
        <dbReference type="EMBL" id="TDR15461.1"/>
    </source>
</evidence>
<feature type="domain" description="PAC" evidence="6">
    <location>
        <begin position="212"/>
        <end position="264"/>
    </location>
</feature>
<comment type="similarity">
    <text evidence="3">Belongs to the methyl-accepting chemotaxis (MCP) protein family.</text>
</comment>
<dbReference type="Gene3D" id="3.30.450.20">
    <property type="entry name" value="PAS domain"/>
    <property type="match status" value="2"/>
</dbReference>
<dbReference type="InterPro" id="IPR035965">
    <property type="entry name" value="PAS-like_dom_sf"/>
</dbReference>
<evidence type="ECO:0000313" key="8">
    <source>
        <dbReference type="Proteomes" id="UP000295729"/>
    </source>
</evidence>
<accession>A0A4V3DGS4</accession>
<dbReference type="Pfam" id="PF00015">
    <property type="entry name" value="MCPsignal"/>
    <property type="match status" value="1"/>
</dbReference>
<dbReference type="OrthoDB" id="9765776at2"/>
<dbReference type="PANTHER" id="PTHR32089">
    <property type="entry name" value="METHYL-ACCEPTING CHEMOTAXIS PROTEIN MCPB"/>
    <property type="match status" value="1"/>
</dbReference>
<dbReference type="CDD" id="cd11386">
    <property type="entry name" value="MCP_signal"/>
    <property type="match status" value="1"/>
</dbReference>
<feature type="domain" description="Methyl-accepting transducer" evidence="5">
    <location>
        <begin position="244"/>
        <end position="434"/>
    </location>
</feature>
<evidence type="ECO:0000256" key="2">
    <source>
        <dbReference type="ARBA" id="ARBA00023224"/>
    </source>
</evidence>
<dbReference type="AlphaFoldDB" id="A0A4V3DGS4"/>
<evidence type="ECO:0000256" key="4">
    <source>
        <dbReference type="PROSITE-ProRule" id="PRU00284"/>
    </source>
</evidence>
<dbReference type="GO" id="GO:0007165">
    <property type="term" value="P:signal transduction"/>
    <property type="evidence" value="ECO:0007669"/>
    <property type="project" value="UniProtKB-KW"/>
</dbReference>
<comment type="caution">
    <text evidence="7">The sequence shown here is derived from an EMBL/GenBank/DDBJ whole genome shotgun (WGS) entry which is preliminary data.</text>
</comment>